<protein>
    <recommendedName>
        <fullName evidence="2">Sieve element occlusion N-terminal domain-containing protein</fullName>
    </recommendedName>
</protein>
<dbReference type="PANTHER" id="PTHR33232:SF9">
    <property type="entry name" value="PROTEIN SIEVE ELEMENT OCCLUSION B"/>
    <property type="match status" value="1"/>
</dbReference>
<feature type="domain" description="Sieve element occlusion N-terminal" evidence="2">
    <location>
        <begin position="58"/>
        <end position="184"/>
    </location>
</feature>
<gene>
    <name evidence="3" type="ORF">BT93_L5257</name>
</gene>
<comment type="caution">
    <text evidence="3">The sequence shown here is derived from an EMBL/GenBank/DDBJ whole genome shotgun (WGS) entry which is preliminary data.</text>
</comment>
<dbReference type="PANTHER" id="PTHR33232">
    <property type="entry name" value="PROTEIN SIEVE ELEMENT OCCLUSION B-LIKE"/>
    <property type="match status" value="1"/>
</dbReference>
<sequence length="187" mass="20974">MHVKFSPHHTTCIFFLPCFALSLSSKMDKLIHEVLGMDHKRKPHQIDQSMWTNLLASFDDKKFMKAMVNAHAPEEGDVDVQSLFHLVDNTLQGTTAIVDSIINPKGTQGSGNSDFKPLKEGFNPPLAAINEVGCQLTCRALDTRNVRQTLVSLFRELSSSSWVNKALIALLSLAVFYGDFWRLAWVK</sequence>
<dbReference type="Gramene" id="rna-gnl|WGS:JABURB|Cocit.L5257.1">
    <property type="protein sequence ID" value="cds-KAF7850584.1"/>
    <property type="gene ID" value="gene-BT93_L5257"/>
</dbReference>
<dbReference type="Pfam" id="PF14576">
    <property type="entry name" value="SEO_N"/>
    <property type="match status" value="1"/>
</dbReference>
<organism evidence="3 4">
    <name type="scientific">Corymbia citriodora subsp. variegata</name>
    <dbReference type="NCBI Taxonomy" id="360336"/>
    <lineage>
        <taxon>Eukaryota</taxon>
        <taxon>Viridiplantae</taxon>
        <taxon>Streptophyta</taxon>
        <taxon>Embryophyta</taxon>
        <taxon>Tracheophyta</taxon>
        <taxon>Spermatophyta</taxon>
        <taxon>Magnoliopsida</taxon>
        <taxon>eudicotyledons</taxon>
        <taxon>Gunneridae</taxon>
        <taxon>Pentapetalae</taxon>
        <taxon>rosids</taxon>
        <taxon>malvids</taxon>
        <taxon>Myrtales</taxon>
        <taxon>Myrtaceae</taxon>
        <taxon>Myrtoideae</taxon>
        <taxon>Eucalypteae</taxon>
        <taxon>Corymbia</taxon>
    </lineage>
</organism>
<feature type="chain" id="PRO_5035783246" description="Sieve element occlusion N-terminal domain-containing protein" evidence="1">
    <location>
        <begin position="25"/>
        <end position="187"/>
    </location>
</feature>
<dbReference type="InterPro" id="IPR027942">
    <property type="entry name" value="SEO_N"/>
</dbReference>
<proteinExistence type="predicted"/>
<evidence type="ECO:0000259" key="2">
    <source>
        <dbReference type="Pfam" id="PF14576"/>
    </source>
</evidence>
<dbReference type="InterPro" id="IPR039299">
    <property type="entry name" value="SEOA"/>
</dbReference>
<dbReference type="AlphaFoldDB" id="A0A8T0CTU4"/>
<feature type="signal peptide" evidence="1">
    <location>
        <begin position="1"/>
        <end position="24"/>
    </location>
</feature>
<dbReference type="Proteomes" id="UP000806378">
    <property type="component" value="Unassembled WGS sequence"/>
</dbReference>
<accession>A0A8T0CTU4</accession>
<evidence type="ECO:0000313" key="3">
    <source>
        <dbReference type="EMBL" id="KAF7850584.1"/>
    </source>
</evidence>
<dbReference type="EMBL" id="MU089600">
    <property type="protein sequence ID" value="KAF7850584.1"/>
    <property type="molecule type" value="Genomic_DNA"/>
</dbReference>
<reference evidence="3" key="1">
    <citation type="submission" date="2020-05" db="EMBL/GenBank/DDBJ databases">
        <title>WGS assembly of Corymbia citriodora subspecies variegata.</title>
        <authorList>
            <person name="Barry K."/>
            <person name="Hundley H."/>
            <person name="Shu S."/>
            <person name="Jenkins J."/>
            <person name="Grimwood J."/>
            <person name="Baten A."/>
        </authorList>
    </citation>
    <scope>NUCLEOTIDE SEQUENCE</scope>
    <source>
        <strain evidence="3">CV2-018</strain>
    </source>
</reference>
<dbReference type="GO" id="GO:0010088">
    <property type="term" value="P:phloem development"/>
    <property type="evidence" value="ECO:0007669"/>
    <property type="project" value="InterPro"/>
</dbReference>
<keyword evidence="1" id="KW-0732">Signal</keyword>
<evidence type="ECO:0000256" key="1">
    <source>
        <dbReference type="SAM" id="SignalP"/>
    </source>
</evidence>
<evidence type="ECO:0000313" key="4">
    <source>
        <dbReference type="Proteomes" id="UP000806378"/>
    </source>
</evidence>
<keyword evidence="4" id="KW-1185">Reference proteome</keyword>
<name>A0A8T0CTU4_CORYI</name>